<dbReference type="InterPro" id="IPR005162">
    <property type="entry name" value="Retrotrans_gag_dom"/>
</dbReference>
<sequence>MHALFSYLGKVFQSEPSEEPSGPTTYKGHKYGVNSVAFSPDGCSVVSGSLDRTVCSWNTNKSASISQLWQAERHGDTVYSVSYSPLGDVLASGSADFTIRLWDSKTGLPIGEPLKSQRNMVHSVAFSGDAKFIASGNEGGEVRMWATNDTASPYISYGSNSFTIASIAFSPCGIRVAAGSHDWGIRAYDLQTKTSILSLLGGHTEPVRSIAYSHDGNLIISGSNDKSVQLWDVRSGKIVRNSYQGHANQVTSVAFSPNDLWVASGSMDRTVRIWDIRTSGLIVEPLKGHTRGVTSIAFSPSGAQLLTGSLDRNVKLWNLLQVEHFCEPETGSRSEVGEGSQQHTTGSTSPRSFEEGEVTNKELVNQQMSIHDMFNSLLTHGCVDLTTQMIGKHDDTVPVAGGGFGDVWMGELRNGSKVAIKAWRASFIEPCGYKVLKRAMREIYNWSRMKHDNIHELMGVMIFKGNSLGMVSQWMENGNLHDFMRHNPNFKPFSLASQVSEIASIQVASGLAYMHQNEMVHGDLKAAKGTAKLTDFGLSVLSNASLAFSYSSDTQSISVRWTAPELLLEGAIKTKESDVYALGMTLLPYLEEDVVKGNPVSWLHNLDAFWLQFNARWNVQNRTENFCAELRTLKQTKGVQDYYKDFQTYSQGLGYNDLSLRDMFYDGLSHKIKETLMVQDYDHAEASVTLATLAEKALKVDQRLEQFAAQHKGLSSSSNQSGSKSSTCTSAAAQGAPRDKLSVGEQVYAIVDGKAKKGVLQKIGQNAKGIAVPIVKWNDGTTMDVTFKTIKKDNHPATATSTPAPKASSSSSLRNSGPSPMDLDSASSKGKKPIICATCGGRGHYANQCPSKSYSGHEAHISEDELENGDL</sequence>
<dbReference type="InterPro" id="IPR001680">
    <property type="entry name" value="WD40_rpt"/>
</dbReference>
<dbReference type="InterPro" id="IPR050349">
    <property type="entry name" value="WD_LIS1/nudF_dynein_reg"/>
</dbReference>
<evidence type="ECO:0000259" key="8">
    <source>
        <dbReference type="PROSITE" id="PS50158"/>
    </source>
</evidence>
<keyword evidence="2" id="KW-0507">mRNA processing</keyword>
<dbReference type="PROSITE" id="PS50158">
    <property type="entry name" value="ZF_CCHC"/>
    <property type="match status" value="1"/>
</dbReference>
<dbReference type="PROSITE" id="PS50011">
    <property type="entry name" value="PROTEIN_KINASE_DOM"/>
    <property type="match status" value="1"/>
</dbReference>
<dbReference type="GO" id="GO:0004672">
    <property type="term" value="F:protein kinase activity"/>
    <property type="evidence" value="ECO:0007669"/>
    <property type="project" value="InterPro"/>
</dbReference>
<feature type="repeat" description="WD" evidence="5">
    <location>
        <begin position="286"/>
        <end position="319"/>
    </location>
</feature>
<dbReference type="Pfam" id="PF07714">
    <property type="entry name" value="PK_Tyr_Ser-Thr"/>
    <property type="match status" value="1"/>
</dbReference>
<dbReference type="SUPFAM" id="SSF56112">
    <property type="entry name" value="Protein kinase-like (PK-like)"/>
    <property type="match status" value="1"/>
</dbReference>
<dbReference type="KEGG" id="rsx:RhiXN_09626"/>
<feature type="repeat" description="WD" evidence="5">
    <location>
        <begin position="157"/>
        <end position="198"/>
    </location>
</feature>
<dbReference type="SMART" id="SM00320">
    <property type="entry name" value="WD40"/>
    <property type="match status" value="7"/>
</dbReference>
<dbReference type="Gene3D" id="2.130.10.10">
    <property type="entry name" value="YVTN repeat-like/Quinoprotein amine dehydrogenase"/>
    <property type="match status" value="3"/>
</dbReference>
<reference evidence="9" key="1">
    <citation type="submission" date="2020-05" db="EMBL/GenBank/DDBJ databases">
        <title>Evolutionary and genomic comparisons of hybrid uninucleate and nonhybrid Rhizoctonia fungi.</title>
        <authorList>
            <person name="Li C."/>
            <person name="Chen X."/>
        </authorList>
    </citation>
    <scope>NUCLEOTIDE SEQUENCE</scope>
    <source>
        <strain evidence="9">AG-1 IA</strain>
    </source>
</reference>
<gene>
    <name evidence="9" type="ORF">RhiXN_09626</name>
</gene>
<feature type="repeat" description="WD" evidence="5">
    <location>
        <begin position="243"/>
        <end position="284"/>
    </location>
</feature>
<dbReference type="GeneID" id="67031905"/>
<dbReference type="PRINTS" id="PR00320">
    <property type="entry name" value="GPROTEINBRPT"/>
</dbReference>
<feature type="compositionally biased region" description="Low complexity" evidence="6">
    <location>
        <begin position="796"/>
        <end position="820"/>
    </location>
</feature>
<evidence type="ECO:0000256" key="4">
    <source>
        <dbReference type="PROSITE-ProRule" id="PRU00047"/>
    </source>
</evidence>
<feature type="region of interest" description="Disordered" evidence="6">
    <location>
        <begin position="847"/>
        <end position="871"/>
    </location>
</feature>
<dbReference type="GO" id="GO:0008270">
    <property type="term" value="F:zinc ion binding"/>
    <property type="evidence" value="ECO:0007669"/>
    <property type="project" value="UniProtKB-KW"/>
</dbReference>
<dbReference type="AlphaFoldDB" id="A0A8H8NY17"/>
<evidence type="ECO:0000256" key="6">
    <source>
        <dbReference type="SAM" id="MobiDB-lite"/>
    </source>
</evidence>
<feature type="repeat" description="WD" evidence="5">
    <location>
        <begin position="71"/>
        <end position="112"/>
    </location>
</feature>
<dbReference type="EMBL" id="CP059665">
    <property type="protein sequence ID" value="QRW22039.1"/>
    <property type="molecule type" value="Genomic_DNA"/>
</dbReference>
<protein>
    <submittedName>
        <fullName evidence="9">Transposon Tf2-1 polyprotein</fullName>
    </submittedName>
</protein>
<feature type="compositionally biased region" description="Polar residues" evidence="6">
    <location>
        <begin position="339"/>
        <end position="351"/>
    </location>
</feature>
<dbReference type="SUPFAM" id="SSF57756">
    <property type="entry name" value="Retrovirus zinc finger-like domains"/>
    <property type="match status" value="1"/>
</dbReference>
<feature type="repeat" description="WD" evidence="5">
    <location>
        <begin position="114"/>
        <end position="145"/>
    </location>
</feature>
<dbReference type="GO" id="GO:0006397">
    <property type="term" value="P:mRNA processing"/>
    <property type="evidence" value="ECO:0007669"/>
    <property type="project" value="UniProtKB-KW"/>
</dbReference>
<keyword evidence="4" id="KW-0479">Metal-binding</keyword>
<organism evidence="9 10">
    <name type="scientific">Rhizoctonia solani</name>
    <dbReference type="NCBI Taxonomy" id="456999"/>
    <lineage>
        <taxon>Eukaryota</taxon>
        <taxon>Fungi</taxon>
        <taxon>Dikarya</taxon>
        <taxon>Basidiomycota</taxon>
        <taxon>Agaricomycotina</taxon>
        <taxon>Agaricomycetes</taxon>
        <taxon>Cantharellales</taxon>
        <taxon>Ceratobasidiaceae</taxon>
        <taxon>Rhizoctonia</taxon>
    </lineage>
</organism>
<dbReference type="PROSITE" id="PS50294">
    <property type="entry name" value="WD_REPEATS_REGION"/>
    <property type="match status" value="6"/>
</dbReference>
<name>A0A8H8NY17_9AGAM</name>
<dbReference type="InterPro" id="IPR015943">
    <property type="entry name" value="WD40/YVTN_repeat-like_dom_sf"/>
</dbReference>
<feature type="region of interest" description="Disordered" evidence="6">
    <location>
        <begin position="711"/>
        <end position="736"/>
    </location>
</feature>
<dbReference type="Pfam" id="PF00400">
    <property type="entry name" value="WD40"/>
    <property type="match status" value="7"/>
</dbReference>
<dbReference type="PROSITE" id="PS50082">
    <property type="entry name" value="WD_REPEATS_2"/>
    <property type="match status" value="7"/>
</dbReference>
<keyword evidence="4" id="KW-0863">Zinc-finger</keyword>
<dbReference type="SMART" id="SM00343">
    <property type="entry name" value="ZnF_C2HC"/>
    <property type="match status" value="1"/>
</dbReference>
<dbReference type="InterPro" id="IPR019775">
    <property type="entry name" value="WD40_repeat_CS"/>
</dbReference>
<keyword evidence="4" id="KW-0862">Zinc</keyword>
<dbReference type="CDD" id="cd00200">
    <property type="entry name" value="WD40"/>
    <property type="match status" value="1"/>
</dbReference>
<feature type="region of interest" description="Disordered" evidence="6">
    <location>
        <begin position="794"/>
        <end position="830"/>
    </location>
</feature>
<feature type="domain" description="CCHC-type" evidence="8">
    <location>
        <begin position="836"/>
        <end position="851"/>
    </location>
</feature>
<dbReference type="SUPFAM" id="SSF50998">
    <property type="entry name" value="Quinoprotein alcohol dehydrogenase-like"/>
    <property type="match status" value="1"/>
</dbReference>
<dbReference type="Pfam" id="PF00098">
    <property type="entry name" value="zf-CCHC"/>
    <property type="match status" value="1"/>
</dbReference>
<dbReference type="InterPro" id="IPR000719">
    <property type="entry name" value="Prot_kinase_dom"/>
</dbReference>
<dbReference type="Gene3D" id="1.10.510.10">
    <property type="entry name" value="Transferase(Phosphotransferase) domain 1"/>
    <property type="match status" value="1"/>
</dbReference>
<dbReference type="Proteomes" id="UP000650533">
    <property type="component" value="Chromosome 8"/>
</dbReference>
<dbReference type="InterPro" id="IPR020472">
    <property type="entry name" value="WD40_PAC1"/>
</dbReference>
<evidence type="ECO:0000256" key="2">
    <source>
        <dbReference type="ARBA" id="ARBA00022664"/>
    </source>
</evidence>
<feature type="domain" description="Protein kinase" evidence="7">
    <location>
        <begin position="393"/>
        <end position="673"/>
    </location>
</feature>
<evidence type="ECO:0000259" key="7">
    <source>
        <dbReference type="PROSITE" id="PS50011"/>
    </source>
</evidence>
<dbReference type="Pfam" id="PF03732">
    <property type="entry name" value="Retrotrans_gag"/>
    <property type="match status" value="1"/>
</dbReference>
<dbReference type="RefSeq" id="XP_043182276.1">
    <property type="nucleotide sequence ID" value="XM_043329442.1"/>
</dbReference>
<feature type="repeat" description="WD" evidence="5">
    <location>
        <begin position="26"/>
        <end position="67"/>
    </location>
</feature>
<evidence type="ECO:0000313" key="9">
    <source>
        <dbReference type="EMBL" id="QRW22039.1"/>
    </source>
</evidence>
<accession>A0A8H8NY17</accession>
<dbReference type="InterPro" id="IPR001878">
    <property type="entry name" value="Znf_CCHC"/>
</dbReference>
<proteinExistence type="predicted"/>
<evidence type="ECO:0000256" key="5">
    <source>
        <dbReference type="PROSITE-ProRule" id="PRU00221"/>
    </source>
</evidence>
<dbReference type="InterPro" id="IPR036875">
    <property type="entry name" value="Znf_CCHC_sf"/>
</dbReference>
<dbReference type="InterPro" id="IPR011047">
    <property type="entry name" value="Quinoprotein_ADH-like_sf"/>
</dbReference>
<evidence type="ECO:0000313" key="10">
    <source>
        <dbReference type="Proteomes" id="UP000650533"/>
    </source>
</evidence>
<dbReference type="PANTHER" id="PTHR44129">
    <property type="entry name" value="WD REPEAT-CONTAINING PROTEIN POP1"/>
    <property type="match status" value="1"/>
</dbReference>
<dbReference type="InterPro" id="IPR011009">
    <property type="entry name" value="Kinase-like_dom_sf"/>
</dbReference>
<evidence type="ECO:0000256" key="1">
    <source>
        <dbReference type="ARBA" id="ARBA00022574"/>
    </source>
</evidence>
<feature type="compositionally biased region" description="Low complexity" evidence="6">
    <location>
        <begin position="715"/>
        <end position="730"/>
    </location>
</feature>
<dbReference type="InterPro" id="IPR001245">
    <property type="entry name" value="Ser-Thr/Tyr_kinase_cat_dom"/>
</dbReference>
<evidence type="ECO:0000256" key="3">
    <source>
        <dbReference type="ARBA" id="ARBA00022737"/>
    </source>
</evidence>
<dbReference type="PROSITE" id="PS00678">
    <property type="entry name" value="WD_REPEATS_1"/>
    <property type="match status" value="4"/>
</dbReference>
<keyword evidence="1 5" id="KW-0853">WD repeat</keyword>
<keyword evidence="3" id="KW-0677">Repeat</keyword>
<feature type="region of interest" description="Disordered" evidence="6">
    <location>
        <begin position="330"/>
        <end position="356"/>
    </location>
</feature>
<feature type="repeat" description="WD" evidence="5">
    <location>
        <begin position="200"/>
        <end position="241"/>
    </location>
</feature>
<dbReference type="GO" id="GO:0003676">
    <property type="term" value="F:nucleic acid binding"/>
    <property type="evidence" value="ECO:0007669"/>
    <property type="project" value="InterPro"/>
</dbReference>
<dbReference type="GO" id="GO:0005524">
    <property type="term" value="F:ATP binding"/>
    <property type="evidence" value="ECO:0007669"/>
    <property type="project" value="InterPro"/>
</dbReference>